<keyword evidence="3" id="KW-1185">Reference proteome</keyword>
<proteinExistence type="predicted"/>
<gene>
    <name evidence="2" type="ORF">A6M13_12190</name>
</gene>
<dbReference type="Pfam" id="PF00990">
    <property type="entry name" value="GGDEF"/>
    <property type="match status" value="1"/>
</dbReference>
<dbReference type="AlphaFoldDB" id="A0A1C0YIH4"/>
<dbReference type="SMART" id="SM00267">
    <property type="entry name" value="GGDEF"/>
    <property type="match status" value="1"/>
</dbReference>
<dbReference type="RefSeq" id="WP_066544206.1">
    <property type="nucleotide sequence ID" value="NZ_MASJ01000007.1"/>
</dbReference>
<reference evidence="2 3" key="1">
    <citation type="submission" date="2016-07" db="EMBL/GenBank/DDBJ databases">
        <title>Caryophanon tenue genome sequencing.</title>
        <authorList>
            <person name="Verma A."/>
            <person name="Pal Y."/>
            <person name="Krishnamurthi S."/>
        </authorList>
    </citation>
    <scope>NUCLEOTIDE SEQUENCE [LARGE SCALE GENOMIC DNA]</scope>
    <source>
        <strain evidence="2 3">DSM 14152</strain>
    </source>
</reference>
<dbReference type="CDD" id="cd01949">
    <property type="entry name" value="GGDEF"/>
    <property type="match status" value="1"/>
</dbReference>
<sequence>MEDILKHYYHINKHAFDNLDIPKSLLQEWQSIINLLAHLGGASTGIIMKVEQEELSVLVASQSEENPYNVGDKAIYEDSGLYCVAVMMSQESLYVLLRNTTAQQAVAIAENIRQKVANHTYIGEQHVTASIGVAEWLMDETVADWYNRADHALYTAKRQGRNTVRLYESE</sequence>
<dbReference type="NCBIfam" id="TIGR00254">
    <property type="entry name" value="GGDEF"/>
    <property type="match status" value="1"/>
</dbReference>
<comment type="caution">
    <text evidence="2">The sequence shown here is derived from an EMBL/GenBank/DDBJ whole genome shotgun (WGS) entry which is preliminary data.</text>
</comment>
<name>A0A1C0YIH4_9BACL</name>
<organism evidence="2 3">
    <name type="scientific">Caryophanon tenue</name>
    <dbReference type="NCBI Taxonomy" id="33978"/>
    <lineage>
        <taxon>Bacteria</taxon>
        <taxon>Bacillati</taxon>
        <taxon>Bacillota</taxon>
        <taxon>Bacilli</taxon>
        <taxon>Bacillales</taxon>
        <taxon>Caryophanaceae</taxon>
        <taxon>Caryophanon</taxon>
    </lineage>
</organism>
<dbReference type="InterPro" id="IPR000160">
    <property type="entry name" value="GGDEF_dom"/>
</dbReference>
<dbReference type="OrthoDB" id="9759607at2"/>
<protein>
    <recommendedName>
        <fullName evidence="1">GGDEF domain-containing protein</fullName>
    </recommendedName>
</protein>
<dbReference type="GO" id="GO:0043709">
    <property type="term" value="P:cell adhesion involved in single-species biofilm formation"/>
    <property type="evidence" value="ECO:0007669"/>
    <property type="project" value="TreeGrafter"/>
</dbReference>
<dbReference type="PROSITE" id="PS50887">
    <property type="entry name" value="GGDEF"/>
    <property type="match status" value="1"/>
</dbReference>
<dbReference type="SUPFAM" id="SSF55073">
    <property type="entry name" value="Nucleotide cyclase"/>
    <property type="match status" value="1"/>
</dbReference>
<dbReference type="EMBL" id="MASJ01000007">
    <property type="protein sequence ID" value="OCS86953.1"/>
    <property type="molecule type" value="Genomic_DNA"/>
</dbReference>
<evidence type="ECO:0000313" key="3">
    <source>
        <dbReference type="Proteomes" id="UP000093199"/>
    </source>
</evidence>
<feature type="domain" description="GGDEF" evidence="1">
    <location>
        <begin position="43"/>
        <end position="169"/>
    </location>
</feature>
<dbReference type="GO" id="GO:0052621">
    <property type="term" value="F:diguanylate cyclase activity"/>
    <property type="evidence" value="ECO:0007669"/>
    <property type="project" value="TreeGrafter"/>
</dbReference>
<dbReference type="InterPro" id="IPR043128">
    <property type="entry name" value="Rev_trsase/Diguanyl_cyclase"/>
</dbReference>
<dbReference type="GO" id="GO:1902201">
    <property type="term" value="P:negative regulation of bacterial-type flagellum-dependent cell motility"/>
    <property type="evidence" value="ECO:0007669"/>
    <property type="project" value="TreeGrafter"/>
</dbReference>
<evidence type="ECO:0000313" key="2">
    <source>
        <dbReference type="EMBL" id="OCS86953.1"/>
    </source>
</evidence>
<dbReference type="PANTHER" id="PTHR45138:SF9">
    <property type="entry name" value="DIGUANYLATE CYCLASE DGCM-RELATED"/>
    <property type="match status" value="1"/>
</dbReference>
<dbReference type="GO" id="GO:0005886">
    <property type="term" value="C:plasma membrane"/>
    <property type="evidence" value="ECO:0007669"/>
    <property type="project" value="TreeGrafter"/>
</dbReference>
<dbReference type="Gene3D" id="3.30.70.270">
    <property type="match status" value="1"/>
</dbReference>
<dbReference type="Proteomes" id="UP000093199">
    <property type="component" value="Unassembled WGS sequence"/>
</dbReference>
<dbReference type="STRING" id="33978.A6M13_12190"/>
<dbReference type="InterPro" id="IPR029787">
    <property type="entry name" value="Nucleotide_cyclase"/>
</dbReference>
<dbReference type="InterPro" id="IPR050469">
    <property type="entry name" value="Diguanylate_Cyclase"/>
</dbReference>
<accession>A0A1C0YIH4</accession>
<evidence type="ECO:0000259" key="1">
    <source>
        <dbReference type="PROSITE" id="PS50887"/>
    </source>
</evidence>
<dbReference type="PANTHER" id="PTHR45138">
    <property type="entry name" value="REGULATORY COMPONENTS OF SENSORY TRANSDUCTION SYSTEM"/>
    <property type="match status" value="1"/>
</dbReference>